<keyword evidence="2" id="KW-1185">Reference proteome</keyword>
<dbReference type="Gene3D" id="2.170.300.10">
    <property type="entry name" value="Tie2 ligand-binding domain superfamily"/>
    <property type="match status" value="1"/>
</dbReference>
<reference evidence="1" key="1">
    <citation type="submission" date="2022-08" db="UniProtKB">
        <authorList>
            <consortium name="EnsemblMetazoa"/>
        </authorList>
    </citation>
    <scope>IDENTIFICATION</scope>
    <source>
        <strain evidence="1">05x7-T-G4-1.051#20</strain>
    </source>
</reference>
<dbReference type="AlphaFoldDB" id="A0A8W8J330"/>
<name>A0A8W8J330_MAGGI</name>
<organism evidence="1 2">
    <name type="scientific">Magallana gigas</name>
    <name type="common">Pacific oyster</name>
    <name type="synonym">Crassostrea gigas</name>
    <dbReference type="NCBI Taxonomy" id="29159"/>
    <lineage>
        <taxon>Eukaryota</taxon>
        <taxon>Metazoa</taxon>
        <taxon>Spiralia</taxon>
        <taxon>Lophotrochozoa</taxon>
        <taxon>Mollusca</taxon>
        <taxon>Bivalvia</taxon>
        <taxon>Autobranchia</taxon>
        <taxon>Pteriomorphia</taxon>
        <taxon>Ostreida</taxon>
        <taxon>Ostreoidea</taxon>
        <taxon>Ostreidae</taxon>
        <taxon>Magallana</taxon>
    </lineage>
</organism>
<sequence length="99" mass="10645">MDSKALAAICDENGMDVCCSGYIFNKTSGLCDKCPPGYTGYNCNYVCLYPYYGEDCFMKCECTAEMCDFVSGCNATSTTATSSHPLPSTIKDTILSCGE</sequence>
<protein>
    <submittedName>
        <fullName evidence="1">Uncharacterized protein</fullName>
    </submittedName>
</protein>
<evidence type="ECO:0000313" key="1">
    <source>
        <dbReference type="EnsemblMetazoa" id="G16841.1:cds"/>
    </source>
</evidence>
<proteinExistence type="predicted"/>
<dbReference type="EnsemblMetazoa" id="G16841.1">
    <property type="protein sequence ID" value="G16841.1:cds"/>
    <property type="gene ID" value="G16841"/>
</dbReference>
<accession>A0A8W8J330</accession>
<dbReference type="Proteomes" id="UP000005408">
    <property type="component" value="Unassembled WGS sequence"/>
</dbReference>
<evidence type="ECO:0000313" key="2">
    <source>
        <dbReference type="Proteomes" id="UP000005408"/>
    </source>
</evidence>